<dbReference type="Proteomes" id="UP000516384">
    <property type="component" value="Plasmid pPlas1"/>
</dbReference>
<sequence length="86" mass="9986">MSKLCTVKKAAEYLKEWAEMTAVKKESSDIGYHYFSAKDRAGDSQYIRVEKHADNEEQYNVFQRDDSMHWEWVDAITGKDTNCEGA</sequence>
<organism evidence="1 2">
    <name type="scientific">Paenibacillus peoriae</name>
    <dbReference type="NCBI Taxonomy" id="59893"/>
    <lineage>
        <taxon>Bacteria</taxon>
        <taxon>Bacillati</taxon>
        <taxon>Bacillota</taxon>
        <taxon>Bacilli</taxon>
        <taxon>Bacillales</taxon>
        <taxon>Paenibacillaceae</taxon>
        <taxon>Paenibacillus</taxon>
    </lineage>
</organism>
<name>A0A7H0YHA7_9BACL</name>
<accession>A0A7H0YHA7</accession>
<evidence type="ECO:0000313" key="1">
    <source>
        <dbReference type="EMBL" id="QNR70465.1"/>
    </source>
</evidence>
<dbReference type="AlphaFoldDB" id="A0A7H0YHA7"/>
<geneLocation type="plasmid" evidence="1 2">
    <name>pPlas1</name>
</geneLocation>
<dbReference type="RefSeq" id="WP_190299772.1">
    <property type="nucleotide sequence ID" value="NZ_CP061173.1"/>
</dbReference>
<reference evidence="1 2" key="1">
    <citation type="submission" date="2020-09" db="EMBL/GenBank/DDBJ databases">
        <title>Characterization of Paenibacillus peoriae strain ZF390 with broad-spectrum antimicrobial activity as a potential biocontrol agent.</title>
        <authorList>
            <person name="Li L."/>
            <person name="Zhao Y."/>
            <person name="Li B."/>
            <person name="Xie X."/>
        </authorList>
    </citation>
    <scope>NUCLEOTIDE SEQUENCE [LARGE SCALE GENOMIC DNA]</scope>
    <source>
        <strain evidence="1 2">ZF390</strain>
        <plasmid evidence="1 2">pPlas1</plasmid>
    </source>
</reference>
<protein>
    <submittedName>
        <fullName evidence="1">Uncharacterized protein</fullName>
    </submittedName>
</protein>
<dbReference type="EMBL" id="CP061173">
    <property type="protein sequence ID" value="QNR70465.1"/>
    <property type="molecule type" value="Genomic_DNA"/>
</dbReference>
<proteinExistence type="predicted"/>
<keyword evidence="1" id="KW-0614">Plasmid</keyword>
<gene>
    <name evidence="1" type="ORF">IAQ67_28560</name>
</gene>
<evidence type="ECO:0000313" key="2">
    <source>
        <dbReference type="Proteomes" id="UP000516384"/>
    </source>
</evidence>